<evidence type="ECO:0000256" key="3">
    <source>
        <dbReference type="ARBA" id="ARBA00004866"/>
    </source>
</evidence>
<keyword evidence="11" id="KW-0411">Iron-sulfur</keyword>
<keyword evidence="10" id="KW-0408">Iron</keyword>
<dbReference type="EMBL" id="JAPDRN010000116">
    <property type="protein sequence ID" value="KAJ9621155.1"/>
    <property type="molecule type" value="Genomic_DNA"/>
</dbReference>
<proteinExistence type="inferred from homology"/>
<dbReference type="EC" id="1.14.15.7" evidence="5"/>
<comment type="function">
    <text evidence="2">Catalyzes the first step of the osmoprotectant glycine betaine synthesis.</text>
</comment>
<dbReference type="CDD" id="cd03469">
    <property type="entry name" value="Rieske_RO_Alpha_N"/>
    <property type="match status" value="1"/>
</dbReference>
<sequence>MAILNYLGFGGPAPATKSNPREPVRALPASWYTSEEMYQLERRAIFSKRWMLITHKTRLGQVGDYLKFDVAGYEFVLCRDRKGDINGFHNVCRHRAYPVVQGQEGTAKIFACKYHGWSYGLDGKLAKAPKYDELEGFDKSQNGLFRIHVRVDASGFVWVNLDGKEIPEVPWEEDFDGVDTQERYKVYDFDDYVLDHEYKLDGAYNWKILADNFNECYHCPIAHPDIPTLADIETHDVAGVDGYIKHQSVPTEEQKKLGMAIASTYFFPNVSISVLCHGPHFIMLQRFLPNGPKDSSMHYQIFRNKNSPEEDFQRIHRLYAKVVSEDKVLCELSQRNLNAGVFVNGQMHPRLEKGPLYFQQRARKVIREHAEREKAANQEIWPARQALPGDATVSMEDVELCTGLSCQPNQLQHSSVVYDFFTMQRGAWAGLLRVFQKRLKEGFPDLAIAEWSLVFPGNHIHIT</sequence>
<evidence type="ECO:0000313" key="15">
    <source>
        <dbReference type="Proteomes" id="UP001172681"/>
    </source>
</evidence>
<keyword evidence="8" id="KW-0479">Metal-binding</keyword>
<evidence type="ECO:0000256" key="5">
    <source>
        <dbReference type="ARBA" id="ARBA00012763"/>
    </source>
</evidence>
<evidence type="ECO:0000256" key="1">
    <source>
        <dbReference type="ARBA" id="ARBA00001962"/>
    </source>
</evidence>
<evidence type="ECO:0000256" key="10">
    <source>
        <dbReference type="ARBA" id="ARBA00023004"/>
    </source>
</evidence>
<evidence type="ECO:0000256" key="6">
    <source>
        <dbReference type="ARBA" id="ARBA00014931"/>
    </source>
</evidence>
<comment type="catalytic activity">
    <reaction evidence="12">
        <text>choline + 2 reduced [2Fe-2S]-[ferredoxin] + O2 + 2 H(+) = betaine aldehyde hydrate + 2 oxidized [2Fe-2S]-[ferredoxin] + H2O</text>
        <dbReference type="Rhea" id="RHEA:17769"/>
        <dbReference type="Rhea" id="RHEA-COMP:10000"/>
        <dbReference type="Rhea" id="RHEA-COMP:10001"/>
        <dbReference type="ChEBI" id="CHEBI:15354"/>
        <dbReference type="ChEBI" id="CHEBI:15377"/>
        <dbReference type="ChEBI" id="CHEBI:15378"/>
        <dbReference type="ChEBI" id="CHEBI:15379"/>
        <dbReference type="ChEBI" id="CHEBI:15870"/>
        <dbReference type="ChEBI" id="CHEBI:33737"/>
        <dbReference type="ChEBI" id="CHEBI:33738"/>
        <dbReference type="EC" id="1.14.15.7"/>
    </reaction>
</comment>
<evidence type="ECO:0000256" key="9">
    <source>
        <dbReference type="ARBA" id="ARBA00023002"/>
    </source>
</evidence>
<evidence type="ECO:0000256" key="2">
    <source>
        <dbReference type="ARBA" id="ARBA00002149"/>
    </source>
</evidence>
<dbReference type="Pfam" id="PF00848">
    <property type="entry name" value="Ring_hydroxyl_A"/>
    <property type="match status" value="1"/>
</dbReference>
<comment type="pathway">
    <text evidence="3">Amine and polyamine biosynthesis; betaine biosynthesis via choline pathway; betaine aldehyde from choline (monooxygenase route): step 1/1.</text>
</comment>
<protein>
    <recommendedName>
        <fullName evidence="6">Choline monooxygenase, chloroplastic</fullName>
        <ecNumber evidence="5">1.14.15.7</ecNumber>
    </recommendedName>
</protein>
<dbReference type="SUPFAM" id="SSF55961">
    <property type="entry name" value="Bet v1-like"/>
    <property type="match status" value="1"/>
</dbReference>
<accession>A0AA39CSR6</accession>
<name>A0AA39CSR6_9EURO</name>
<dbReference type="SUPFAM" id="SSF50022">
    <property type="entry name" value="ISP domain"/>
    <property type="match status" value="1"/>
</dbReference>
<dbReference type="Pfam" id="PF00355">
    <property type="entry name" value="Rieske"/>
    <property type="match status" value="1"/>
</dbReference>
<dbReference type="Gene3D" id="2.102.10.10">
    <property type="entry name" value="Rieske [2Fe-2S] iron-sulphur domain"/>
    <property type="match status" value="1"/>
</dbReference>
<dbReference type="Proteomes" id="UP001172681">
    <property type="component" value="Unassembled WGS sequence"/>
</dbReference>
<dbReference type="GO" id="GO:0051537">
    <property type="term" value="F:2 iron, 2 sulfur cluster binding"/>
    <property type="evidence" value="ECO:0007669"/>
    <property type="project" value="UniProtKB-KW"/>
</dbReference>
<evidence type="ECO:0000256" key="8">
    <source>
        <dbReference type="ARBA" id="ARBA00022723"/>
    </source>
</evidence>
<dbReference type="PANTHER" id="PTHR43756">
    <property type="entry name" value="CHOLINE MONOOXYGENASE, CHLOROPLASTIC"/>
    <property type="match status" value="1"/>
</dbReference>
<reference evidence="14" key="1">
    <citation type="submission" date="2022-10" db="EMBL/GenBank/DDBJ databases">
        <title>Culturing micro-colonial fungi from biological soil crusts in the Mojave desert and describing Neophaeococcomyces mojavensis, and introducing the new genera and species Taxawa tesnikishii.</title>
        <authorList>
            <person name="Kurbessoian T."/>
            <person name="Stajich J.E."/>
        </authorList>
    </citation>
    <scope>NUCLEOTIDE SEQUENCE</scope>
    <source>
        <strain evidence="14">TK_35</strain>
    </source>
</reference>
<dbReference type="InterPro" id="IPR036922">
    <property type="entry name" value="Rieske_2Fe-2S_sf"/>
</dbReference>
<comment type="similarity">
    <text evidence="4">Belongs to the choline monooxygenase family.</text>
</comment>
<keyword evidence="15" id="KW-1185">Reference proteome</keyword>
<dbReference type="InterPro" id="IPR017941">
    <property type="entry name" value="Rieske_2Fe-2S"/>
</dbReference>
<evidence type="ECO:0000256" key="7">
    <source>
        <dbReference type="ARBA" id="ARBA00022714"/>
    </source>
</evidence>
<evidence type="ECO:0000259" key="13">
    <source>
        <dbReference type="PROSITE" id="PS51296"/>
    </source>
</evidence>
<evidence type="ECO:0000256" key="4">
    <source>
        <dbReference type="ARBA" id="ARBA00010848"/>
    </source>
</evidence>
<dbReference type="InterPro" id="IPR015879">
    <property type="entry name" value="Ring_hydroxy_dOase_asu_C_dom"/>
</dbReference>
<organism evidence="14 15">
    <name type="scientific">Knufia peltigerae</name>
    <dbReference type="NCBI Taxonomy" id="1002370"/>
    <lineage>
        <taxon>Eukaryota</taxon>
        <taxon>Fungi</taxon>
        <taxon>Dikarya</taxon>
        <taxon>Ascomycota</taxon>
        <taxon>Pezizomycotina</taxon>
        <taxon>Eurotiomycetes</taxon>
        <taxon>Chaetothyriomycetidae</taxon>
        <taxon>Chaetothyriales</taxon>
        <taxon>Trichomeriaceae</taxon>
        <taxon>Knufia</taxon>
    </lineage>
</organism>
<keyword evidence="9" id="KW-0560">Oxidoreductase</keyword>
<dbReference type="Gene3D" id="3.90.380.10">
    <property type="entry name" value="Naphthalene 1,2-dioxygenase Alpha Subunit, Chain A, domain 1"/>
    <property type="match status" value="2"/>
</dbReference>
<dbReference type="PANTHER" id="PTHR43756:SF5">
    <property type="entry name" value="CHOLINE MONOOXYGENASE, CHLOROPLASTIC"/>
    <property type="match status" value="1"/>
</dbReference>
<keyword evidence="7" id="KW-0001">2Fe-2S</keyword>
<evidence type="ECO:0000256" key="12">
    <source>
        <dbReference type="ARBA" id="ARBA00049097"/>
    </source>
</evidence>
<dbReference type="PROSITE" id="PS51296">
    <property type="entry name" value="RIESKE"/>
    <property type="match status" value="1"/>
</dbReference>
<evidence type="ECO:0000256" key="11">
    <source>
        <dbReference type="ARBA" id="ARBA00023014"/>
    </source>
</evidence>
<dbReference type="GO" id="GO:0005506">
    <property type="term" value="F:iron ion binding"/>
    <property type="evidence" value="ECO:0007669"/>
    <property type="project" value="InterPro"/>
</dbReference>
<comment type="cofactor">
    <cofactor evidence="1">
        <name>Fe cation</name>
        <dbReference type="ChEBI" id="CHEBI:24875"/>
    </cofactor>
</comment>
<dbReference type="InterPro" id="IPR001663">
    <property type="entry name" value="Rng_hydr_dOase-A"/>
</dbReference>
<dbReference type="GO" id="GO:0019133">
    <property type="term" value="F:choline monooxygenase activity"/>
    <property type="evidence" value="ECO:0007669"/>
    <property type="project" value="UniProtKB-EC"/>
</dbReference>
<gene>
    <name evidence="14" type="ORF">H2204_011982</name>
</gene>
<dbReference type="CDD" id="cd00680">
    <property type="entry name" value="RHO_alpha_C"/>
    <property type="match status" value="1"/>
</dbReference>
<feature type="domain" description="Rieske" evidence="13">
    <location>
        <begin position="50"/>
        <end position="137"/>
    </location>
</feature>
<comment type="caution">
    <text evidence="14">The sequence shown here is derived from an EMBL/GenBank/DDBJ whole genome shotgun (WGS) entry which is preliminary data.</text>
</comment>
<evidence type="ECO:0000313" key="14">
    <source>
        <dbReference type="EMBL" id="KAJ9621155.1"/>
    </source>
</evidence>
<dbReference type="PRINTS" id="PR00090">
    <property type="entry name" value="RNGDIOXGNASE"/>
</dbReference>
<dbReference type="AlphaFoldDB" id="A0AA39CSR6"/>